<dbReference type="PROSITE" id="PS51257">
    <property type="entry name" value="PROKAR_LIPOPROTEIN"/>
    <property type="match status" value="1"/>
</dbReference>
<dbReference type="Proteomes" id="UP000004949">
    <property type="component" value="Unassembled WGS sequence"/>
</dbReference>
<organism evidence="16 17">
    <name type="scientific">Gluconobacter morbifer G707</name>
    <dbReference type="NCBI Taxonomy" id="1088869"/>
    <lineage>
        <taxon>Bacteria</taxon>
        <taxon>Pseudomonadati</taxon>
        <taxon>Pseudomonadota</taxon>
        <taxon>Alphaproteobacteria</taxon>
        <taxon>Acetobacterales</taxon>
        <taxon>Acetobacteraceae</taxon>
        <taxon>Gluconobacter</taxon>
    </lineage>
</organism>
<evidence type="ECO:0000256" key="5">
    <source>
        <dbReference type="ARBA" id="ARBA00022723"/>
    </source>
</evidence>
<sequence>MSVRLFRNNWLECLTFMPMKVFLPVWALVFLLACHLSFPMPVLRFTGLFLAGLTIWSITEYLAHRFLFHLNLQSSAGRKLIFIIHGNHHDDPADAQRNMMPLSVTIPIAALLWLIASFLDGHDGRAVFTGFLAGYILYDLIHYACHQYPMRQWPLNLLRRHHLVHHFAAPETNFGVSSSVWDHIVGTKLRKRR</sequence>
<keyword evidence="12 14" id="KW-0472">Membrane</keyword>
<feature type="transmembrane region" description="Helical" evidence="14">
    <location>
        <begin position="99"/>
        <end position="119"/>
    </location>
</feature>
<keyword evidence="9 14" id="KW-1133">Transmembrane helix</keyword>
<proteinExistence type="predicted"/>
<feature type="transmembrane region" description="Helical" evidence="14">
    <location>
        <begin position="125"/>
        <end position="145"/>
    </location>
</feature>
<keyword evidence="3" id="KW-0444">Lipid biosynthesis</keyword>
<protein>
    <recommendedName>
        <fullName evidence="15">Fatty acid hydroxylase domain-containing protein</fullName>
    </recommendedName>
</protein>
<evidence type="ECO:0000256" key="7">
    <source>
        <dbReference type="ARBA" id="ARBA00022832"/>
    </source>
</evidence>
<feature type="transmembrane region" description="Helical" evidence="14">
    <location>
        <begin position="21"/>
        <end position="38"/>
    </location>
</feature>
<comment type="subcellular location">
    <subcellularLocation>
        <location evidence="2">Endoplasmic reticulum membrane</location>
        <topology evidence="2">Multi-pass membrane protein</topology>
    </subcellularLocation>
</comment>
<accession>G6XFB7</accession>
<evidence type="ECO:0000259" key="15">
    <source>
        <dbReference type="Pfam" id="PF04116"/>
    </source>
</evidence>
<feature type="domain" description="Fatty acid hydroxylase" evidence="15">
    <location>
        <begin position="49"/>
        <end position="187"/>
    </location>
</feature>
<evidence type="ECO:0000313" key="17">
    <source>
        <dbReference type="Proteomes" id="UP000004949"/>
    </source>
</evidence>
<dbReference type="GO" id="GO:0080132">
    <property type="term" value="F:fatty acid 2-hydroxylase activity"/>
    <property type="evidence" value="ECO:0007669"/>
    <property type="project" value="InterPro"/>
</dbReference>
<keyword evidence="7" id="KW-0276">Fatty acid metabolism</keyword>
<evidence type="ECO:0000256" key="14">
    <source>
        <dbReference type="SAM" id="Phobius"/>
    </source>
</evidence>
<dbReference type="AlphaFoldDB" id="G6XFB7"/>
<evidence type="ECO:0000256" key="1">
    <source>
        <dbReference type="ARBA" id="ARBA00001947"/>
    </source>
</evidence>
<dbReference type="PANTHER" id="PTHR12863:SF1">
    <property type="entry name" value="FATTY ACID 2-HYDROXYLASE"/>
    <property type="match status" value="1"/>
</dbReference>
<evidence type="ECO:0000256" key="3">
    <source>
        <dbReference type="ARBA" id="ARBA00022516"/>
    </source>
</evidence>
<keyword evidence="11" id="KW-0443">Lipid metabolism</keyword>
<evidence type="ECO:0000256" key="8">
    <source>
        <dbReference type="ARBA" id="ARBA00022833"/>
    </source>
</evidence>
<evidence type="ECO:0000256" key="11">
    <source>
        <dbReference type="ARBA" id="ARBA00023098"/>
    </source>
</evidence>
<feature type="transmembrane region" description="Helical" evidence="14">
    <location>
        <begin position="44"/>
        <end position="63"/>
    </location>
</feature>
<evidence type="ECO:0000256" key="12">
    <source>
        <dbReference type="ARBA" id="ARBA00023136"/>
    </source>
</evidence>
<evidence type="ECO:0000256" key="6">
    <source>
        <dbReference type="ARBA" id="ARBA00022824"/>
    </source>
</evidence>
<dbReference type="EMBL" id="AGQV01000001">
    <property type="protein sequence ID" value="EHH68875.1"/>
    <property type="molecule type" value="Genomic_DNA"/>
</dbReference>
<keyword evidence="13" id="KW-0275">Fatty acid biosynthesis</keyword>
<keyword evidence="4 14" id="KW-0812">Transmembrane</keyword>
<comment type="cofactor">
    <cofactor evidence="1">
        <name>Zn(2+)</name>
        <dbReference type="ChEBI" id="CHEBI:29105"/>
    </cofactor>
</comment>
<dbReference type="GO" id="GO:0005506">
    <property type="term" value="F:iron ion binding"/>
    <property type="evidence" value="ECO:0007669"/>
    <property type="project" value="InterPro"/>
</dbReference>
<keyword evidence="17" id="KW-1185">Reference proteome</keyword>
<keyword evidence="6" id="KW-0256">Endoplasmic reticulum</keyword>
<gene>
    <name evidence="16" type="ORF">GMO_01820</name>
</gene>
<evidence type="ECO:0000256" key="10">
    <source>
        <dbReference type="ARBA" id="ARBA00023002"/>
    </source>
</evidence>
<dbReference type="eggNOG" id="COG3000">
    <property type="taxonomic scope" value="Bacteria"/>
</dbReference>
<name>G6XFB7_9PROT</name>
<evidence type="ECO:0000313" key="16">
    <source>
        <dbReference type="EMBL" id="EHH68875.1"/>
    </source>
</evidence>
<dbReference type="InterPro" id="IPR006694">
    <property type="entry name" value="Fatty_acid_hydroxylase"/>
</dbReference>
<evidence type="ECO:0000256" key="2">
    <source>
        <dbReference type="ARBA" id="ARBA00004477"/>
    </source>
</evidence>
<dbReference type="PATRIC" id="fig|1088869.3.peg.182"/>
<evidence type="ECO:0000256" key="13">
    <source>
        <dbReference type="ARBA" id="ARBA00023160"/>
    </source>
</evidence>
<evidence type="ECO:0000256" key="4">
    <source>
        <dbReference type="ARBA" id="ARBA00022692"/>
    </source>
</evidence>
<dbReference type="GO" id="GO:0006633">
    <property type="term" value="P:fatty acid biosynthetic process"/>
    <property type="evidence" value="ECO:0007669"/>
    <property type="project" value="UniProtKB-KW"/>
</dbReference>
<keyword evidence="8" id="KW-0862">Zinc</keyword>
<keyword evidence="10" id="KW-0560">Oxidoreductase</keyword>
<dbReference type="STRING" id="1088869.GMO_01820"/>
<keyword evidence="5" id="KW-0479">Metal-binding</keyword>
<dbReference type="PANTHER" id="PTHR12863">
    <property type="entry name" value="FATTY ACID HYDROXYLASE"/>
    <property type="match status" value="1"/>
</dbReference>
<dbReference type="Pfam" id="PF04116">
    <property type="entry name" value="FA_hydroxylase"/>
    <property type="match status" value="1"/>
</dbReference>
<evidence type="ECO:0000256" key="9">
    <source>
        <dbReference type="ARBA" id="ARBA00022989"/>
    </source>
</evidence>
<dbReference type="GO" id="GO:0016020">
    <property type="term" value="C:membrane"/>
    <property type="evidence" value="ECO:0007669"/>
    <property type="project" value="InterPro"/>
</dbReference>
<reference evidence="16 17" key="1">
    <citation type="submission" date="2011-10" db="EMBL/GenBank/DDBJ databases">
        <title>Genome sequence of Gluconobacter morbifer G707, isolated from Drosophila gut.</title>
        <authorList>
            <person name="Lee W.-J."/>
            <person name="Kim E.-K."/>
        </authorList>
    </citation>
    <scope>NUCLEOTIDE SEQUENCE [LARGE SCALE GENOMIC DNA]</scope>
    <source>
        <strain evidence="16 17">G707</strain>
    </source>
</reference>
<comment type="caution">
    <text evidence="16">The sequence shown here is derived from an EMBL/GenBank/DDBJ whole genome shotgun (WGS) entry which is preliminary data.</text>
</comment>
<dbReference type="InterPro" id="IPR014430">
    <property type="entry name" value="Scs7"/>
</dbReference>